<dbReference type="SUPFAM" id="SSF140860">
    <property type="entry name" value="Pseudo ankyrin repeat-like"/>
    <property type="match status" value="1"/>
</dbReference>
<proteinExistence type="predicted"/>
<dbReference type="KEGG" id="dfa:DFA_00879"/>
<protein>
    <recommendedName>
        <fullName evidence="3">Ankyrin repeat-containing protein</fullName>
    </recommendedName>
</protein>
<evidence type="ECO:0000313" key="1">
    <source>
        <dbReference type="EMBL" id="EGG21010.1"/>
    </source>
</evidence>
<gene>
    <name evidence="1" type="ORF">DFA_00879</name>
</gene>
<dbReference type="RefSeq" id="XP_004358860.1">
    <property type="nucleotide sequence ID" value="XM_004358803.1"/>
</dbReference>
<evidence type="ECO:0008006" key="3">
    <source>
        <dbReference type="Google" id="ProtNLM"/>
    </source>
</evidence>
<reference evidence="2" key="1">
    <citation type="journal article" date="2011" name="Genome Res.">
        <title>Phylogeny-wide analysis of social amoeba genomes highlights ancient origins for complex intercellular communication.</title>
        <authorList>
            <person name="Heidel A.J."/>
            <person name="Lawal H.M."/>
            <person name="Felder M."/>
            <person name="Schilde C."/>
            <person name="Helps N.R."/>
            <person name="Tunggal B."/>
            <person name="Rivero F."/>
            <person name="John U."/>
            <person name="Schleicher M."/>
            <person name="Eichinger L."/>
            <person name="Platzer M."/>
            <person name="Noegel A.A."/>
            <person name="Schaap P."/>
            <person name="Gloeckner G."/>
        </authorList>
    </citation>
    <scope>NUCLEOTIDE SEQUENCE [LARGE SCALE GENOMIC DNA]</scope>
    <source>
        <strain evidence="2">SH3</strain>
    </source>
</reference>
<dbReference type="GeneID" id="14873058"/>
<accession>F4PUD8</accession>
<dbReference type="Proteomes" id="UP000007797">
    <property type="component" value="Unassembled WGS sequence"/>
</dbReference>
<sequence>MMKNNDKKQDNTTATSFLDRTVRNVLIENKYLSRCVYEQLGWINIVLDGSLVTMLRMKQTDMFIEYFDMFKSQYQPCSGLLASALAHGNAVAALHVMKSLLPSNKLRVHLGDNFRVSPESKVWDEATVEMMNLYFKTWPSHIMFVIHILKCWVLMDMEEKSADFKLDQFIEQVKFHTPYISQSELDKIRSVTVNPSNFRSTYINMKVPKPHDTLYLYTAGLSGGGIYNCFVYKPCRQAHMSILPTTRSFQLEAMDGDFNRIVALSGFVKRCSEVAIQNAATSGNLDLIIYLINHYSIRNTRRLLSLWYESVRVGHIHVLEYLLSHNIVALTKKVALKSIYLTMDTEILSINLEMLQFILDRYQHQPNQQGYRKLTVQDFSPHRMGVFVSLWIHRQPEIITILCNYFGSPSYSSSSNLNILKTIACEYGLIHSLHQINICGLSS</sequence>
<keyword evidence="2" id="KW-1185">Reference proteome</keyword>
<evidence type="ECO:0000313" key="2">
    <source>
        <dbReference type="Proteomes" id="UP000007797"/>
    </source>
</evidence>
<dbReference type="EMBL" id="GL883010">
    <property type="protein sequence ID" value="EGG21010.1"/>
    <property type="molecule type" value="Genomic_DNA"/>
</dbReference>
<organism evidence="1 2">
    <name type="scientific">Cavenderia fasciculata</name>
    <name type="common">Slime mold</name>
    <name type="synonym">Dictyostelium fasciculatum</name>
    <dbReference type="NCBI Taxonomy" id="261658"/>
    <lineage>
        <taxon>Eukaryota</taxon>
        <taxon>Amoebozoa</taxon>
        <taxon>Evosea</taxon>
        <taxon>Eumycetozoa</taxon>
        <taxon>Dictyostelia</taxon>
        <taxon>Acytosteliales</taxon>
        <taxon>Cavenderiaceae</taxon>
        <taxon>Cavenderia</taxon>
    </lineage>
</organism>
<name>F4PUD8_CACFS</name>
<dbReference type="AlphaFoldDB" id="F4PUD8"/>